<dbReference type="InterPro" id="IPR015919">
    <property type="entry name" value="Cadherin-like_sf"/>
</dbReference>
<dbReference type="Gene3D" id="2.60.40.10">
    <property type="entry name" value="Immunoglobulins"/>
    <property type="match status" value="1"/>
</dbReference>
<dbReference type="GO" id="GO:0016020">
    <property type="term" value="C:membrane"/>
    <property type="evidence" value="ECO:0007669"/>
    <property type="project" value="InterPro"/>
</dbReference>
<keyword evidence="4" id="KW-1185">Reference proteome</keyword>
<accession>A0A427T1I3</accession>
<dbReference type="SUPFAM" id="SSF49313">
    <property type="entry name" value="Cadherin-like"/>
    <property type="match status" value="1"/>
</dbReference>
<dbReference type="Gene3D" id="2.60.120.260">
    <property type="entry name" value="Galactose-binding domain-like"/>
    <property type="match status" value="1"/>
</dbReference>
<dbReference type="GO" id="GO:0005975">
    <property type="term" value="P:carbohydrate metabolic process"/>
    <property type="evidence" value="ECO:0007669"/>
    <property type="project" value="UniProtKB-ARBA"/>
</dbReference>
<dbReference type="Proteomes" id="UP000267081">
    <property type="component" value="Unassembled WGS sequence"/>
</dbReference>
<gene>
    <name evidence="3" type="ORF">EIY87_34215</name>
</gene>
<dbReference type="EMBL" id="RSEC01000059">
    <property type="protein sequence ID" value="RSD11809.1"/>
    <property type="molecule type" value="Genomic_DNA"/>
</dbReference>
<dbReference type="InterPro" id="IPR050819">
    <property type="entry name" value="Tripeptidyl-peptidase_I"/>
</dbReference>
<dbReference type="CDD" id="cd04056">
    <property type="entry name" value="Peptidases_S53"/>
    <property type="match status" value="1"/>
</dbReference>
<dbReference type="PANTHER" id="PTHR14218:SF15">
    <property type="entry name" value="TRIPEPTIDYL-PEPTIDASE 1"/>
    <property type="match status" value="1"/>
</dbReference>
<reference evidence="3 4" key="1">
    <citation type="submission" date="2018-12" db="EMBL/GenBank/DDBJ databases">
        <title>Amycolatopsis eburnea sp. nov. actinomycete associate with arbuscular mycorrhiza fungal spore.</title>
        <authorList>
            <person name="Lumyong S."/>
            <person name="Chaiya L."/>
        </authorList>
    </citation>
    <scope>NUCLEOTIDE SEQUENCE [LARGE SCALE GENOMIC DNA]</scope>
    <source>
        <strain evidence="3 4">GLM-1</strain>
    </source>
</reference>
<evidence type="ECO:0000256" key="1">
    <source>
        <dbReference type="SAM" id="SignalP"/>
    </source>
</evidence>
<dbReference type="InterPro" id="IPR030400">
    <property type="entry name" value="Sedolisin_dom"/>
</dbReference>
<comment type="caution">
    <text evidence="3">The sequence shown here is derived from an EMBL/GenBank/DDBJ whole genome shotgun (WGS) entry which is preliminary data.</text>
</comment>
<protein>
    <recommendedName>
        <fullName evidence="2">Peptidase S53 domain-containing protein</fullName>
    </recommendedName>
</protein>
<evidence type="ECO:0000313" key="4">
    <source>
        <dbReference type="Proteomes" id="UP000267081"/>
    </source>
</evidence>
<name>A0A427T1I3_9PSEU</name>
<dbReference type="Pfam" id="PF05345">
    <property type="entry name" value="He_PIG"/>
    <property type="match status" value="1"/>
</dbReference>
<evidence type="ECO:0000313" key="3">
    <source>
        <dbReference type="EMBL" id="RSD11809.1"/>
    </source>
</evidence>
<dbReference type="PANTHER" id="PTHR14218">
    <property type="entry name" value="PROTEASE S8 TRIPEPTIDYL PEPTIDASE I CLN2"/>
    <property type="match status" value="1"/>
</dbReference>
<dbReference type="Gene3D" id="3.40.50.200">
    <property type="entry name" value="Peptidase S8/S53 domain"/>
    <property type="match status" value="1"/>
</dbReference>
<dbReference type="GO" id="GO:0005509">
    <property type="term" value="F:calcium ion binding"/>
    <property type="evidence" value="ECO:0007669"/>
    <property type="project" value="InterPro"/>
</dbReference>
<feature type="chain" id="PRO_5019306653" description="Peptidase S53 domain-containing protein" evidence="1">
    <location>
        <begin position="29"/>
        <end position="641"/>
    </location>
</feature>
<dbReference type="PROSITE" id="PS51695">
    <property type="entry name" value="SEDOLISIN"/>
    <property type="match status" value="1"/>
</dbReference>
<proteinExistence type="predicted"/>
<dbReference type="InterPro" id="IPR013783">
    <property type="entry name" value="Ig-like_fold"/>
</dbReference>
<dbReference type="InterPro" id="IPR036852">
    <property type="entry name" value="Peptidase_S8/S53_dom_sf"/>
</dbReference>
<dbReference type="AlphaFoldDB" id="A0A427T1I3"/>
<dbReference type="PROSITE" id="PS51318">
    <property type="entry name" value="TAT"/>
    <property type="match status" value="1"/>
</dbReference>
<sequence>MSRSARRILAVAGFAALALTAPALPAVAAPSTTHPTARVCAQDARPGMVTCFAERQTDTMRAQLAPDALPSGFGPTDLRSAYNLTASGSASATVAIVDSNDDPNAESDLAAYRSAYGLPACTTANGCFKKVNENGQTSPLPTADSGWAGEISLDVDMVSAICPNCHILLVEANQPSMADLGTAVNTAVSLGAKFVSNSYGGGEDGSENSYDTSYFHHPGVAITASTGDNGYGISYPASSQYVTAVGGTSLSRNSSTRGWGETAWSGAGSGCSGSVAKPSFQNVTTGCAKRAVADVSAVADPQTGVAVYQTYGGSGWAVYGGTSASAPIIASVYALAGTPAASDTPGAYPYSHTGNLYDVTSGSNGSCSTAVQCKAGAGWDGPTGLGTPNGTAAFTGGGSGPGPVTANNPGSQSGVVGTAASLQLSASGGSGGYTWTASGLPAGLSISSGGLISGTPTTAGTYSVTATAKDSSGATGSTTFTWTITSSGGGGCTGQKLGNPGFESGTSPWTASSGVISTSSSGEAPHGGTYLAYLDGYGSTHTDTVSQPVTIPAGCHATLTYYLHIDTAETTTTTAYDKLTVKAGSTTLASYSNLNQAAGYQLRTVDVSAFAGQTVTLTFTGTEDSSLQTSFCVDDTALTLS</sequence>
<feature type="domain" description="Peptidase S53" evidence="2">
    <location>
        <begin position="72"/>
        <end position="400"/>
    </location>
</feature>
<keyword evidence="1" id="KW-0732">Signal</keyword>
<dbReference type="GO" id="GO:0004252">
    <property type="term" value="F:serine-type endopeptidase activity"/>
    <property type="evidence" value="ECO:0007669"/>
    <property type="project" value="InterPro"/>
</dbReference>
<dbReference type="OrthoDB" id="151889at2"/>
<dbReference type="SUPFAM" id="SSF52743">
    <property type="entry name" value="Subtilisin-like"/>
    <property type="match status" value="1"/>
</dbReference>
<evidence type="ECO:0000259" key="2">
    <source>
        <dbReference type="PROSITE" id="PS51695"/>
    </source>
</evidence>
<organism evidence="3 4">
    <name type="scientific">Amycolatopsis eburnea</name>
    <dbReference type="NCBI Taxonomy" id="2267691"/>
    <lineage>
        <taxon>Bacteria</taxon>
        <taxon>Bacillati</taxon>
        <taxon>Actinomycetota</taxon>
        <taxon>Actinomycetes</taxon>
        <taxon>Pseudonocardiales</taxon>
        <taxon>Pseudonocardiaceae</taxon>
        <taxon>Amycolatopsis</taxon>
    </lineage>
</organism>
<feature type="signal peptide" evidence="1">
    <location>
        <begin position="1"/>
        <end position="28"/>
    </location>
</feature>
<dbReference type="InterPro" id="IPR006311">
    <property type="entry name" value="TAT_signal"/>
</dbReference>
<dbReference type="GO" id="GO:0008240">
    <property type="term" value="F:tripeptidyl-peptidase activity"/>
    <property type="evidence" value="ECO:0007669"/>
    <property type="project" value="TreeGrafter"/>
</dbReference>
<dbReference type="GO" id="GO:0006508">
    <property type="term" value="P:proteolysis"/>
    <property type="evidence" value="ECO:0007669"/>
    <property type="project" value="InterPro"/>
</dbReference>